<feature type="region of interest" description="Disordered" evidence="1">
    <location>
        <begin position="174"/>
        <end position="237"/>
    </location>
</feature>
<dbReference type="Proteomes" id="UP000383932">
    <property type="component" value="Unassembled WGS sequence"/>
</dbReference>
<sequence>MISSNLYWEFESLRHKLWDSDSATQRNEHDAAQQPQSPTTEIFPRLRKMSSFIQPRQRKMSVQSACFAAHRLASVVITAPDTGSPAASVPEQPAEPKSPGKSNARWHQILPASDALINRPVVGQYDHQDQHHGIHEGRVAIEPPSTSFSRTGGTPTRIPMSLDFSALDRKPLAPRTRQQYPSAPAQLGVINKPSPLNARHDRVPISPSRASGSHEPSDYHPAARSVRPTEVSPRSARFCDSPQAQSATRSPHNLAGAIIPETVTTPSDVQSPELDRILSEFEQYNREHMHGLPTLFDHGSPTGSSSSGDTLHSGISPYGHYVLESDKREATFPKLF</sequence>
<comment type="caution">
    <text evidence="2">The sequence shown here is derived from an EMBL/GenBank/DDBJ whole genome shotgun (WGS) entry which is preliminary data.</text>
</comment>
<organism evidence="2 3">
    <name type="scientific">Ceratobasidium theobromae</name>
    <dbReference type="NCBI Taxonomy" id="1582974"/>
    <lineage>
        <taxon>Eukaryota</taxon>
        <taxon>Fungi</taxon>
        <taxon>Dikarya</taxon>
        <taxon>Basidiomycota</taxon>
        <taxon>Agaricomycotina</taxon>
        <taxon>Agaricomycetes</taxon>
        <taxon>Cantharellales</taxon>
        <taxon>Ceratobasidiaceae</taxon>
        <taxon>Ceratobasidium</taxon>
    </lineage>
</organism>
<keyword evidence="3" id="KW-1185">Reference proteome</keyword>
<gene>
    <name evidence="2" type="ORF">CTheo_5622</name>
</gene>
<feature type="region of interest" description="Disordered" evidence="1">
    <location>
        <begin position="82"/>
        <end position="103"/>
    </location>
</feature>
<accession>A0A5N5QHH1</accession>
<reference evidence="2 3" key="1">
    <citation type="journal article" date="2019" name="Fungal Biol. Biotechnol.">
        <title>Draft genome sequence of fastidious pathogen Ceratobasidium theobromae, which causes vascular-streak dieback in Theobroma cacao.</title>
        <authorList>
            <person name="Ali S.S."/>
            <person name="Asman A."/>
            <person name="Shao J."/>
            <person name="Firmansyah A.P."/>
            <person name="Susilo A.W."/>
            <person name="Rosmana A."/>
            <person name="McMahon P."/>
            <person name="Junaid M."/>
            <person name="Guest D."/>
            <person name="Kheng T.Y."/>
            <person name="Meinhardt L.W."/>
            <person name="Bailey B.A."/>
        </authorList>
    </citation>
    <scope>NUCLEOTIDE SEQUENCE [LARGE SCALE GENOMIC DNA]</scope>
    <source>
        <strain evidence="2 3">CT2</strain>
    </source>
</reference>
<dbReference type="AlphaFoldDB" id="A0A5N5QHH1"/>
<proteinExistence type="predicted"/>
<dbReference type="EMBL" id="SSOP01000135">
    <property type="protein sequence ID" value="KAB5590928.1"/>
    <property type="molecule type" value="Genomic_DNA"/>
</dbReference>
<evidence type="ECO:0000313" key="3">
    <source>
        <dbReference type="Proteomes" id="UP000383932"/>
    </source>
</evidence>
<name>A0A5N5QHH1_9AGAM</name>
<evidence type="ECO:0000313" key="2">
    <source>
        <dbReference type="EMBL" id="KAB5590928.1"/>
    </source>
</evidence>
<evidence type="ECO:0000256" key="1">
    <source>
        <dbReference type="SAM" id="MobiDB-lite"/>
    </source>
</evidence>
<protein>
    <submittedName>
        <fullName evidence="2">Uncharacterized protein</fullName>
    </submittedName>
</protein>